<feature type="compositionally biased region" description="Polar residues" evidence="1">
    <location>
        <begin position="196"/>
        <end position="206"/>
    </location>
</feature>
<dbReference type="Proteomes" id="UP000244336">
    <property type="component" value="Chromosome 3"/>
</dbReference>
<evidence type="ECO:0000256" key="1">
    <source>
        <dbReference type="SAM" id="MobiDB-lite"/>
    </source>
</evidence>
<feature type="compositionally biased region" description="Basic and acidic residues" evidence="1">
    <location>
        <begin position="1"/>
        <end position="10"/>
    </location>
</feature>
<dbReference type="Gramene" id="PUZ66826">
    <property type="protein sequence ID" value="PUZ66826"/>
    <property type="gene ID" value="GQ55_3G369800"/>
</dbReference>
<feature type="compositionally biased region" description="Polar residues" evidence="1">
    <location>
        <begin position="290"/>
        <end position="300"/>
    </location>
</feature>
<feature type="region of interest" description="Disordered" evidence="1">
    <location>
        <begin position="195"/>
        <end position="344"/>
    </location>
</feature>
<feature type="region of interest" description="Disordered" evidence="1">
    <location>
        <begin position="394"/>
        <end position="456"/>
    </location>
</feature>
<proteinExistence type="predicted"/>
<evidence type="ECO:0000313" key="3">
    <source>
        <dbReference type="Proteomes" id="UP000244336"/>
    </source>
</evidence>
<feature type="compositionally biased region" description="Low complexity" evidence="1">
    <location>
        <begin position="327"/>
        <end position="344"/>
    </location>
</feature>
<feature type="compositionally biased region" description="Polar residues" evidence="1">
    <location>
        <begin position="399"/>
        <end position="415"/>
    </location>
</feature>
<feature type="region of interest" description="Disordered" evidence="1">
    <location>
        <begin position="1"/>
        <end position="21"/>
    </location>
</feature>
<feature type="compositionally biased region" description="Polar residues" evidence="1">
    <location>
        <begin position="261"/>
        <end position="275"/>
    </location>
</feature>
<reference evidence="2 3" key="1">
    <citation type="submission" date="2018-04" db="EMBL/GenBank/DDBJ databases">
        <title>WGS assembly of Panicum hallii var. hallii HAL2.</title>
        <authorList>
            <person name="Lovell J."/>
            <person name="Jenkins J."/>
            <person name="Lowry D."/>
            <person name="Mamidi S."/>
            <person name="Sreedasyam A."/>
            <person name="Weng X."/>
            <person name="Barry K."/>
            <person name="Bonette J."/>
            <person name="Campitelli B."/>
            <person name="Daum C."/>
            <person name="Gordon S."/>
            <person name="Gould B."/>
            <person name="Lipzen A."/>
            <person name="MacQueen A."/>
            <person name="Palacio-Mejia J."/>
            <person name="Plott C."/>
            <person name="Shakirov E."/>
            <person name="Shu S."/>
            <person name="Yoshinaga Y."/>
            <person name="Zane M."/>
            <person name="Rokhsar D."/>
            <person name="Grimwood J."/>
            <person name="Schmutz J."/>
            <person name="Juenger T."/>
        </authorList>
    </citation>
    <scope>NUCLEOTIDE SEQUENCE [LARGE SCALE GENOMIC DNA]</scope>
    <source>
        <strain evidence="3">cv. HAL2</strain>
    </source>
</reference>
<dbReference type="EMBL" id="CM009751">
    <property type="protein sequence ID" value="PUZ66826.1"/>
    <property type="molecule type" value="Genomic_DNA"/>
</dbReference>
<dbReference type="AlphaFoldDB" id="A0A2T7EG74"/>
<feature type="compositionally biased region" description="Polar residues" evidence="1">
    <location>
        <begin position="234"/>
        <end position="244"/>
    </location>
</feature>
<evidence type="ECO:0000313" key="2">
    <source>
        <dbReference type="EMBL" id="PUZ66826.1"/>
    </source>
</evidence>
<feature type="compositionally biased region" description="Polar residues" evidence="1">
    <location>
        <begin position="316"/>
        <end position="326"/>
    </location>
</feature>
<gene>
    <name evidence="2" type="ORF">GQ55_3G369800</name>
</gene>
<feature type="region of interest" description="Disordered" evidence="1">
    <location>
        <begin position="58"/>
        <end position="84"/>
    </location>
</feature>
<organism evidence="2 3">
    <name type="scientific">Panicum hallii var. hallii</name>
    <dbReference type="NCBI Taxonomy" id="1504633"/>
    <lineage>
        <taxon>Eukaryota</taxon>
        <taxon>Viridiplantae</taxon>
        <taxon>Streptophyta</taxon>
        <taxon>Embryophyta</taxon>
        <taxon>Tracheophyta</taxon>
        <taxon>Spermatophyta</taxon>
        <taxon>Magnoliopsida</taxon>
        <taxon>Liliopsida</taxon>
        <taxon>Poales</taxon>
        <taxon>Poaceae</taxon>
        <taxon>PACMAD clade</taxon>
        <taxon>Panicoideae</taxon>
        <taxon>Panicodae</taxon>
        <taxon>Paniceae</taxon>
        <taxon>Panicinae</taxon>
        <taxon>Panicum</taxon>
        <taxon>Panicum sect. Panicum</taxon>
    </lineage>
</organism>
<dbReference type="STRING" id="1504633.A0A2T7EG74"/>
<feature type="compositionally biased region" description="Basic and acidic residues" evidence="1">
    <location>
        <begin position="416"/>
        <end position="441"/>
    </location>
</feature>
<name>A0A2T7EG74_9POAL</name>
<protein>
    <submittedName>
        <fullName evidence="2">Uncharacterized protein</fullName>
    </submittedName>
</protein>
<sequence length="549" mass="57635">MSRLAGDPHPRTTRKPSTGFTSAAARLLLRHSRTEAANGESIEFFSALRKCLPDPHISGQNARGAAEPADGKGKARRGGSGGSADEVLSLSSGIGKHDYDWLNLHRYFCIGRQARYVAPAHVRTEVILFEFGCYVLPLIQLGPTGLEERPTRSRLSNCSSAPSVNNVVPSGRLLRVRTSSASSINTASIASVSSTPLLSAESSPRTPGTARSPAATAIAQTRRRDKARVATSYVVIQSGASSKSKPGAPAPTCTRAHPTPGVSSPRSTASTSRQPSLLRRGDVAMARSRLASQSSGTGSRPQPRDVHPTSRGASGVASSSNGTKSRQVAPAVKQGGAAAASTTTQRWRYSLAPAIAAARNVGRENSLDNGSPIYSAGGKINDEKTRPHHTAAAAMGSGLTRTGSRKSANTTTVKRTVNDRNEDCRRQDARHGGADAPDHRRPALLQETRRSVTSRSRLGLMAATSTSGSISSGHQHAALAATIAKVAGPDAFPSTRYDAMLLREDPRNLTWLRGCDEGDDGSFGGLDLVDSSLEPFDVATGLSRTAVTI</sequence>
<dbReference type="OrthoDB" id="685089at2759"/>
<keyword evidence="3" id="KW-1185">Reference proteome</keyword>
<accession>A0A2T7EG74</accession>